<feature type="region of interest" description="Disordered" evidence="1">
    <location>
        <begin position="42"/>
        <end position="90"/>
    </location>
</feature>
<evidence type="ECO:0000313" key="2">
    <source>
        <dbReference type="EMBL" id="PIO57636.1"/>
    </source>
</evidence>
<dbReference type="Proteomes" id="UP000230423">
    <property type="component" value="Unassembled WGS sequence"/>
</dbReference>
<evidence type="ECO:0000313" key="3">
    <source>
        <dbReference type="Proteomes" id="UP000230423"/>
    </source>
</evidence>
<keyword evidence="3" id="KW-1185">Reference proteome</keyword>
<protein>
    <submittedName>
        <fullName evidence="2">Uncharacterized protein</fullName>
    </submittedName>
</protein>
<dbReference type="EMBL" id="KZ364511">
    <property type="protein sequence ID" value="PIO57636.1"/>
    <property type="molecule type" value="Genomic_DNA"/>
</dbReference>
<proteinExistence type="predicted"/>
<gene>
    <name evidence="2" type="ORF">TELCIR_20945</name>
</gene>
<evidence type="ECO:0000256" key="1">
    <source>
        <dbReference type="SAM" id="MobiDB-lite"/>
    </source>
</evidence>
<organism evidence="2 3">
    <name type="scientific">Teladorsagia circumcincta</name>
    <name type="common">Brown stomach worm</name>
    <name type="synonym">Ostertagia circumcincta</name>
    <dbReference type="NCBI Taxonomy" id="45464"/>
    <lineage>
        <taxon>Eukaryota</taxon>
        <taxon>Metazoa</taxon>
        <taxon>Ecdysozoa</taxon>
        <taxon>Nematoda</taxon>
        <taxon>Chromadorea</taxon>
        <taxon>Rhabditida</taxon>
        <taxon>Rhabditina</taxon>
        <taxon>Rhabditomorpha</taxon>
        <taxon>Strongyloidea</taxon>
        <taxon>Trichostrongylidae</taxon>
        <taxon>Teladorsagia</taxon>
    </lineage>
</organism>
<sequence>MKDKYDTLLKKTDDEIAELKKLQDTSSMQAIVPLLYLRKCKRTGDDTTNESYDANTTPKTPANPRGGANIDRTQSIISSTQDEDGRDSKE</sequence>
<feature type="compositionally biased region" description="Polar residues" evidence="1">
    <location>
        <begin position="71"/>
        <end position="80"/>
    </location>
</feature>
<reference evidence="2 3" key="1">
    <citation type="submission" date="2015-09" db="EMBL/GenBank/DDBJ databases">
        <title>Draft genome of the parasitic nematode Teladorsagia circumcincta isolate WARC Sus (inbred).</title>
        <authorList>
            <person name="Mitreva M."/>
        </authorList>
    </citation>
    <scope>NUCLEOTIDE SEQUENCE [LARGE SCALE GENOMIC DNA]</scope>
    <source>
        <strain evidence="2 3">S</strain>
    </source>
</reference>
<feature type="compositionally biased region" description="Polar residues" evidence="1">
    <location>
        <begin position="49"/>
        <end position="60"/>
    </location>
</feature>
<dbReference type="AlphaFoldDB" id="A0A2G9TI46"/>
<accession>A0A2G9TI46</accession>
<feature type="compositionally biased region" description="Acidic residues" evidence="1">
    <location>
        <begin position="81"/>
        <end position="90"/>
    </location>
</feature>
<name>A0A2G9TI46_TELCI</name>